<proteinExistence type="predicted"/>
<dbReference type="Pfam" id="PF00085">
    <property type="entry name" value="Thioredoxin"/>
    <property type="match status" value="1"/>
</dbReference>
<accession>A0ABD6DRY8</accession>
<dbReference type="AlphaFoldDB" id="A0ABD6DRY8"/>
<dbReference type="CDD" id="cd02947">
    <property type="entry name" value="TRX_family"/>
    <property type="match status" value="1"/>
</dbReference>
<evidence type="ECO:0000259" key="1">
    <source>
        <dbReference type="Pfam" id="PF00085"/>
    </source>
</evidence>
<feature type="domain" description="Thioredoxin" evidence="1">
    <location>
        <begin position="117"/>
        <end position="209"/>
    </location>
</feature>
<name>A0ABD6DRY8_9EURY</name>
<dbReference type="InterPro" id="IPR013766">
    <property type="entry name" value="Thioredoxin_domain"/>
</dbReference>
<evidence type="ECO:0000313" key="2">
    <source>
        <dbReference type="EMBL" id="MFD1685056.1"/>
    </source>
</evidence>
<gene>
    <name evidence="2" type="ORF">ACFSAS_05455</name>
</gene>
<dbReference type="EMBL" id="JBHUDP010000002">
    <property type="protein sequence ID" value="MFD1685056.1"/>
    <property type="molecule type" value="Genomic_DNA"/>
</dbReference>
<keyword evidence="3" id="KW-1185">Reference proteome</keyword>
<evidence type="ECO:0000313" key="3">
    <source>
        <dbReference type="Proteomes" id="UP001597092"/>
    </source>
</evidence>
<comment type="caution">
    <text evidence="2">The sequence shown here is derived from an EMBL/GenBank/DDBJ whole genome shotgun (WGS) entry which is preliminary data.</text>
</comment>
<dbReference type="Proteomes" id="UP001597092">
    <property type="component" value="Unassembled WGS sequence"/>
</dbReference>
<dbReference type="Gene3D" id="3.40.30.10">
    <property type="entry name" value="Glutaredoxin"/>
    <property type="match status" value="1"/>
</dbReference>
<protein>
    <submittedName>
        <fullName evidence="2">Thioredoxin domain-containing protein</fullName>
    </submittedName>
</protein>
<organism evidence="2 3">
    <name type="scientific">Halobellus litoreus</name>
    <dbReference type="NCBI Taxonomy" id="755310"/>
    <lineage>
        <taxon>Archaea</taxon>
        <taxon>Methanobacteriati</taxon>
        <taxon>Methanobacteriota</taxon>
        <taxon>Stenosarchaea group</taxon>
        <taxon>Halobacteria</taxon>
        <taxon>Halobacteriales</taxon>
        <taxon>Haloferacaceae</taxon>
        <taxon>Halobellus</taxon>
    </lineage>
</organism>
<dbReference type="SUPFAM" id="SSF52833">
    <property type="entry name" value="Thioredoxin-like"/>
    <property type="match status" value="1"/>
</dbReference>
<dbReference type="RefSeq" id="WP_256307024.1">
    <property type="nucleotide sequence ID" value="NZ_JANHAW010000001.1"/>
</dbReference>
<dbReference type="InterPro" id="IPR036249">
    <property type="entry name" value="Thioredoxin-like_sf"/>
</dbReference>
<sequence length="218" mass="23775">MNPSELLERLVEAGVLTAEGETAELTPEFVESRAEHRRAVSEMDAVEVESELGSIGEGAEERHQRELLATKRAIGEHVEDLSDAAPERLAPVVMQFVETPGRTDGVPEPFSPIVGSSFTPLLRACERAVVYVWKEDCEPCDDQRSVLEEIFEDPPDDLALLAIYGPNALGVMDEYDVAGAPALLFVAGGRVDSRLFGAQHASTIEAEVAKIRETAEMR</sequence>
<reference evidence="2 3" key="1">
    <citation type="journal article" date="2019" name="Int. J. Syst. Evol. Microbiol.">
        <title>The Global Catalogue of Microorganisms (GCM) 10K type strain sequencing project: providing services to taxonomists for standard genome sequencing and annotation.</title>
        <authorList>
            <consortium name="The Broad Institute Genomics Platform"/>
            <consortium name="The Broad Institute Genome Sequencing Center for Infectious Disease"/>
            <person name="Wu L."/>
            <person name="Ma J."/>
        </authorList>
    </citation>
    <scope>NUCLEOTIDE SEQUENCE [LARGE SCALE GENOMIC DNA]</scope>
    <source>
        <strain evidence="2 3">CGMCC 1.10387</strain>
    </source>
</reference>